<accession>A0A250X4P1</accession>
<dbReference type="GO" id="GO:0006412">
    <property type="term" value="P:translation"/>
    <property type="evidence" value="ECO:0007669"/>
    <property type="project" value="InterPro"/>
</dbReference>
<dbReference type="InterPro" id="IPR023591">
    <property type="entry name" value="Ribosomal_uS2_flav_dom_sf"/>
</dbReference>
<dbReference type="Pfam" id="PF00318">
    <property type="entry name" value="Ribosomal_S2"/>
    <property type="match status" value="1"/>
</dbReference>
<dbReference type="Gene3D" id="3.40.50.10490">
    <property type="entry name" value="Glucose-6-phosphate isomerase like protein, domain 1"/>
    <property type="match status" value="1"/>
</dbReference>
<gene>
    <name evidence="4" type="ORF">CEUSTIGMA_g5473.t1</name>
</gene>
<evidence type="ECO:0000256" key="3">
    <source>
        <dbReference type="SAM" id="MobiDB-lite"/>
    </source>
</evidence>
<dbReference type="InterPro" id="IPR001865">
    <property type="entry name" value="Ribosomal_uS2"/>
</dbReference>
<organism evidence="4 5">
    <name type="scientific">Chlamydomonas eustigma</name>
    <dbReference type="NCBI Taxonomy" id="1157962"/>
    <lineage>
        <taxon>Eukaryota</taxon>
        <taxon>Viridiplantae</taxon>
        <taxon>Chlorophyta</taxon>
        <taxon>core chlorophytes</taxon>
        <taxon>Chlorophyceae</taxon>
        <taxon>CS clade</taxon>
        <taxon>Chlamydomonadales</taxon>
        <taxon>Chlamydomonadaceae</taxon>
        <taxon>Chlamydomonas</taxon>
    </lineage>
</organism>
<proteinExistence type="inferred from homology"/>
<feature type="region of interest" description="Disordered" evidence="3">
    <location>
        <begin position="107"/>
        <end position="138"/>
    </location>
</feature>
<evidence type="ECO:0000256" key="1">
    <source>
        <dbReference type="ARBA" id="ARBA00004229"/>
    </source>
</evidence>
<dbReference type="SUPFAM" id="SSF52313">
    <property type="entry name" value="Ribosomal protein S2"/>
    <property type="match status" value="1"/>
</dbReference>
<dbReference type="GO" id="GO:0009507">
    <property type="term" value="C:chloroplast"/>
    <property type="evidence" value="ECO:0007669"/>
    <property type="project" value="UniProtKB-SubCell"/>
</dbReference>
<evidence type="ECO:0000313" key="5">
    <source>
        <dbReference type="Proteomes" id="UP000232323"/>
    </source>
</evidence>
<dbReference type="InterPro" id="IPR005706">
    <property type="entry name" value="Ribosomal_uS2_bac/mit/plastid"/>
</dbReference>
<dbReference type="Proteomes" id="UP000232323">
    <property type="component" value="Unassembled WGS sequence"/>
</dbReference>
<dbReference type="AlphaFoldDB" id="A0A250X4P1"/>
<evidence type="ECO:0000313" key="4">
    <source>
        <dbReference type="EMBL" id="GAX78031.1"/>
    </source>
</evidence>
<feature type="compositionally biased region" description="Polar residues" evidence="3">
    <location>
        <begin position="254"/>
        <end position="263"/>
    </location>
</feature>
<comment type="similarity">
    <text evidence="2">Belongs to the universal ribosomal protein uS2 family.</text>
</comment>
<comment type="caution">
    <text evidence="4">The sequence shown here is derived from an EMBL/GenBank/DDBJ whole genome shotgun (WGS) entry which is preliminary data.</text>
</comment>
<dbReference type="GO" id="GO:0003735">
    <property type="term" value="F:structural constituent of ribosome"/>
    <property type="evidence" value="ECO:0007669"/>
    <property type="project" value="InterPro"/>
</dbReference>
<name>A0A250X4P1_9CHLO</name>
<dbReference type="STRING" id="1157962.A0A250X4P1"/>
<sequence length="439" mass="49267">MTWGRTSDNYATNVPTPRNMIKHSLVKIFRINFNTNLARQYIPADSQACLCRCGGLDGDTPKFLLPTVHNLRSVTTSTTSPHACQNSCRQSTSNSWPYISMQFSSLARGKEHSTPDDSGRKGGRASKREEKEKNLSQELVSPALPRGDALELVKNLLQPMPLGRHNNTSLFDHSVIVNNTMFLDPSKTLESTMRALYVIKEVLRNDGHIYILNSNPLLQPLLREAALCCINPNVWFMTEPWVSGALSPPATGRQAESTPSQPQKGKGKKEAAAARKPPSSLLFKQEHQPNRKLLAARGLDMANAHCMEPDVLDQPLPRLQPLDKWKLFAQKRQSLDLLRSIEALEKQSVKLPLPMMLQGNLSKLRLIVVLDLTHDLEAVEEAHDRNVMSVSLVNAHSDLSRITYPVYAGENHLRFQHFFLDWIIKVVNMPPQPEAQNSQ</sequence>
<dbReference type="PANTHER" id="PTHR12534:SF0">
    <property type="entry name" value="SMALL RIBOSOMAL SUBUNIT PROTEIN US2M"/>
    <property type="match status" value="1"/>
</dbReference>
<dbReference type="OrthoDB" id="2320368at2759"/>
<dbReference type="PANTHER" id="PTHR12534">
    <property type="entry name" value="30S RIBOSOMAL PROTEIN S2 PROKARYOTIC AND ORGANELLAR"/>
    <property type="match status" value="1"/>
</dbReference>
<keyword evidence="5" id="KW-1185">Reference proteome</keyword>
<comment type="subcellular location">
    <subcellularLocation>
        <location evidence="1">Plastid</location>
        <location evidence="1">Chloroplast</location>
    </subcellularLocation>
</comment>
<feature type="region of interest" description="Disordered" evidence="3">
    <location>
        <begin position="246"/>
        <end position="282"/>
    </location>
</feature>
<reference evidence="4 5" key="1">
    <citation type="submission" date="2017-08" db="EMBL/GenBank/DDBJ databases">
        <title>Acidophilic green algal genome provides insights into adaptation to an acidic environment.</title>
        <authorList>
            <person name="Hirooka S."/>
            <person name="Hirose Y."/>
            <person name="Kanesaki Y."/>
            <person name="Higuchi S."/>
            <person name="Fujiwara T."/>
            <person name="Onuma R."/>
            <person name="Era A."/>
            <person name="Ohbayashi R."/>
            <person name="Uzuka A."/>
            <person name="Nozaki H."/>
            <person name="Yoshikawa H."/>
            <person name="Miyagishima S.Y."/>
        </authorList>
    </citation>
    <scope>NUCLEOTIDE SEQUENCE [LARGE SCALE GENOMIC DNA]</scope>
    <source>
        <strain evidence="4 5">NIES-2499</strain>
    </source>
</reference>
<dbReference type="GO" id="GO:0005763">
    <property type="term" value="C:mitochondrial small ribosomal subunit"/>
    <property type="evidence" value="ECO:0007669"/>
    <property type="project" value="TreeGrafter"/>
</dbReference>
<protein>
    <submittedName>
        <fullName evidence="4">Uncharacterized protein</fullName>
    </submittedName>
</protein>
<feature type="compositionally biased region" description="Basic and acidic residues" evidence="3">
    <location>
        <begin position="108"/>
        <end position="135"/>
    </location>
</feature>
<evidence type="ECO:0000256" key="2">
    <source>
        <dbReference type="ARBA" id="ARBA00006242"/>
    </source>
</evidence>
<dbReference type="EMBL" id="BEGY01000029">
    <property type="protein sequence ID" value="GAX78031.1"/>
    <property type="molecule type" value="Genomic_DNA"/>
</dbReference>